<dbReference type="InterPro" id="IPR042175">
    <property type="entry name" value="Cell/Rod_MreC_2"/>
</dbReference>
<sequence length="276" mass="29176">MASRFGYLGLVLAAFALMLLGKADVEVMEKVRSTVSDTIAPVLEILSRPATAVDQVVDDVTQMTNLRNENIRLREENQRLIEWQSAARKLSSENQQLKGLLNFAPGAEPGFVSGRVVADSGGAFVHSVLVSAGARDGVSKGQAVITGDGLVGRVHAVGSRSARVLLLTDLNSRIPVVVEATRTRAILAGDNTDRPRLVHMPPGATVSAGDRIVTSGHGGAFPPGIPVGVVALVGESTITVKPYVYRDRLEYVRVVDYGLQGILDSNFAAEGAGVIK</sequence>
<dbReference type="NCBIfam" id="TIGR00219">
    <property type="entry name" value="mreC"/>
    <property type="match status" value="1"/>
</dbReference>
<dbReference type="NCBIfam" id="NF010512">
    <property type="entry name" value="PRK13922.12-1"/>
    <property type="match status" value="1"/>
</dbReference>
<dbReference type="InterPro" id="IPR007221">
    <property type="entry name" value="MreC"/>
</dbReference>
<dbReference type="InterPro" id="IPR055342">
    <property type="entry name" value="MreC_beta-barrel_core"/>
</dbReference>
<evidence type="ECO:0000256" key="2">
    <source>
        <dbReference type="ARBA" id="ARBA00013855"/>
    </source>
</evidence>
<dbReference type="PANTHER" id="PTHR34138">
    <property type="entry name" value="CELL SHAPE-DETERMINING PROTEIN MREC"/>
    <property type="match status" value="1"/>
</dbReference>
<dbReference type="GO" id="GO:0005886">
    <property type="term" value="C:plasma membrane"/>
    <property type="evidence" value="ECO:0007669"/>
    <property type="project" value="TreeGrafter"/>
</dbReference>
<reference evidence="8" key="1">
    <citation type="submission" date="2016-07" db="EMBL/GenBank/DDBJ databases">
        <authorList>
            <person name="Florea S."/>
            <person name="Webb J.S."/>
            <person name="Jaromczyk J."/>
            <person name="Schardl C.L."/>
        </authorList>
    </citation>
    <scope>NUCLEOTIDE SEQUENCE [LARGE SCALE GENOMIC DNA]</scope>
    <source>
        <strain evidence="8">MV-1</strain>
    </source>
</reference>
<dbReference type="PIRSF" id="PIRSF038471">
    <property type="entry name" value="MreC"/>
    <property type="match status" value="1"/>
</dbReference>
<evidence type="ECO:0000313" key="8">
    <source>
        <dbReference type="Proteomes" id="UP000095347"/>
    </source>
</evidence>
<accession>A0A1E5Q322</accession>
<organism evidence="7 8">
    <name type="scientific">Magnetovibrio blakemorei</name>
    <dbReference type="NCBI Taxonomy" id="28181"/>
    <lineage>
        <taxon>Bacteria</taxon>
        <taxon>Pseudomonadati</taxon>
        <taxon>Pseudomonadota</taxon>
        <taxon>Alphaproteobacteria</taxon>
        <taxon>Rhodospirillales</taxon>
        <taxon>Magnetovibrionaceae</taxon>
        <taxon>Magnetovibrio</taxon>
    </lineage>
</organism>
<comment type="caution">
    <text evidence="7">The sequence shown here is derived from an EMBL/GenBank/DDBJ whole genome shotgun (WGS) entry which is preliminary data.</text>
</comment>
<evidence type="ECO:0000256" key="1">
    <source>
        <dbReference type="ARBA" id="ARBA00009369"/>
    </source>
</evidence>
<protein>
    <recommendedName>
        <fullName evidence="2 5">Cell shape-determining protein MreC</fullName>
    </recommendedName>
    <alternativeName>
        <fullName evidence="4 5">Cell shape protein MreC</fullName>
    </alternativeName>
</protein>
<keyword evidence="8" id="KW-1185">Reference proteome</keyword>
<dbReference type="Gene3D" id="2.40.10.340">
    <property type="entry name" value="Rod shape-determining protein MreC, domain 1"/>
    <property type="match status" value="1"/>
</dbReference>
<evidence type="ECO:0000256" key="3">
    <source>
        <dbReference type="ARBA" id="ARBA00022960"/>
    </source>
</evidence>
<evidence type="ECO:0000313" key="7">
    <source>
        <dbReference type="EMBL" id="OEJ63878.1"/>
    </source>
</evidence>
<dbReference type="OrthoDB" id="8478127at2"/>
<comment type="similarity">
    <text evidence="1 5">Belongs to the MreC family.</text>
</comment>
<dbReference type="InterPro" id="IPR042177">
    <property type="entry name" value="Cell/Rod_1"/>
</dbReference>
<dbReference type="Proteomes" id="UP000095347">
    <property type="component" value="Unassembled WGS sequence"/>
</dbReference>
<evidence type="ECO:0000256" key="4">
    <source>
        <dbReference type="ARBA" id="ARBA00032089"/>
    </source>
</evidence>
<keyword evidence="3 5" id="KW-0133">Cell shape</keyword>
<dbReference type="PANTHER" id="PTHR34138:SF1">
    <property type="entry name" value="CELL SHAPE-DETERMINING PROTEIN MREC"/>
    <property type="match status" value="1"/>
</dbReference>
<dbReference type="AlphaFoldDB" id="A0A1E5Q322"/>
<dbReference type="EMBL" id="MCGG01000081">
    <property type="protein sequence ID" value="OEJ63878.1"/>
    <property type="molecule type" value="Genomic_DNA"/>
</dbReference>
<evidence type="ECO:0000259" key="6">
    <source>
        <dbReference type="Pfam" id="PF04085"/>
    </source>
</evidence>
<name>A0A1E5Q322_9PROT</name>
<feature type="domain" description="Rod shape-determining protein MreC beta-barrel core" evidence="6">
    <location>
        <begin position="116"/>
        <end position="255"/>
    </location>
</feature>
<evidence type="ECO:0000256" key="5">
    <source>
        <dbReference type="PIRNR" id="PIRNR038471"/>
    </source>
</evidence>
<gene>
    <name evidence="7" type="ORF">BEN30_17130</name>
</gene>
<dbReference type="GO" id="GO:0008360">
    <property type="term" value="P:regulation of cell shape"/>
    <property type="evidence" value="ECO:0007669"/>
    <property type="project" value="UniProtKB-KW"/>
</dbReference>
<dbReference type="Gene3D" id="2.40.10.350">
    <property type="entry name" value="Rod shape-determining protein MreC, domain 2"/>
    <property type="match status" value="1"/>
</dbReference>
<proteinExistence type="inferred from homology"/>
<dbReference type="STRING" id="28181.BEN30_17130"/>
<comment type="function">
    <text evidence="5">Involved in formation and maintenance of cell shape.</text>
</comment>
<dbReference type="Pfam" id="PF04085">
    <property type="entry name" value="MreC"/>
    <property type="match status" value="1"/>
</dbReference>